<accession>A0A2J0PLT5</accession>
<proteinExistence type="predicted"/>
<dbReference type="GeneID" id="93155440"/>
<dbReference type="Proteomes" id="UP000230495">
    <property type="component" value="Unassembled WGS sequence"/>
</dbReference>
<evidence type="ECO:0000313" key="1">
    <source>
        <dbReference type="EMBL" id="PJD74702.1"/>
    </source>
</evidence>
<dbReference type="AlphaFoldDB" id="A0A2J0PLT5"/>
<organism evidence="1">
    <name type="scientific">Enterobacter kobei</name>
    <dbReference type="NCBI Taxonomy" id="208224"/>
    <lineage>
        <taxon>Bacteria</taxon>
        <taxon>Pseudomonadati</taxon>
        <taxon>Pseudomonadota</taxon>
        <taxon>Gammaproteobacteria</taxon>
        <taxon>Enterobacterales</taxon>
        <taxon>Enterobacteriaceae</taxon>
        <taxon>Enterobacter</taxon>
        <taxon>Enterobacter cloacae complex</taxon>
    </lineage>
</organism>
<comment type="caution">
    <text evidence="1">The sequence shown here is derived from an EMBL/GenBank/DDBJ whole genome shotgun (WGS) entry which is preliminary data.</text>
</comment>
<dbReference type="EMBL" id="NEEU01000004">
    <property type="protein sequence ID" value="PJD74702.1"/>
    <property type="molecule type" value="Genomic_DNA"/>
</dbReference>
<gene>
    <name evidence="1" type="ORF">B9Q37_12475</name>
</gene>
<sequence length="175" mass="19802">MAQYVPLITSLIAVLGALGGAWVANIFNEKRFQAQAKLEKETQNKKLILGKAEELYLLLTTWDKDVFNYQAYQLAVIKGELTKAQFHTFLSEFSARSTHDRLDTLLPLYFPELTPAMAELRRHLDSGNKAYHAHERNDLDTIEARKLLNASVKSTGQAFKELKKSLSARVHGLVE</sequence>
<name>A0A2J0PLT5_9ENTR</name>
<reference evidence="1 2" key="1">
    <citation type="journal article" date="2017" name="J. Antimicrob. Chemother.">
        <title>Characterization of the population structure, drug resistance mechanisms and plasmids of the community-associated Enterobacter cloacae complex in China.</title>
        <authorList>
            <person name="Zhou K."/>
            <person name="Yu W."/>
            <person name="Cao X."/>
            <person name="Shen P."/>
            <person name="Lu H."/>
            <person name="Luo Q."/>
            <person name="Rossen J.W.A."/>
            <person name="Xiao Y."/>
        </authorList>
    </citation>
    <scope>NUCLEOTIDE SEQUENCE [LARGE SCALE GENOMIC DNA]</scope>
    <source>
        <strain evidence="1">ECC1097</strain>
    </source>
</reference>
<protein>
    <submittedName>
        <fullName evidence="1">Uncharacterized protein</fullName>
    </submittedName>
</protein>
<dbReference type="RefSeq" id="WP_047363552.1">
    <property type="nucleotide sequence ID" value="NZ_CP083828.1"/>
</dbReference>
<evidence type="ECO:0000313" key="2">
    <source>
        <dbReference type="Proteomes" id="UP000230495"/>
    </source>
</evidence>